<evidence type="ECO:0000256" key="4">
    <source>
        <dbReference type="ARBA" id="ARBA00022695"/>
    </source>
</evidence>
<dbReference type="Gene3D" id="1.10.150.390">
    <property type="match status" value="1"/>
</dbReference>
<evidence type="ECO:0000256" key="3">
    <source>
        <dbReference type="ARBA" id="ARBA00022679"/>
    </source>
</evidence>
<proteinExistence type="predicted"/>
<sequence>MDDDVFLRCIESNMLTDMTLQGIEQISKVFFSSIFNFNSVNLKAHVAVQVCPKRHMTLTCSGVMGSANWLVLGIEAVRKALERELYHVISFDGSYVNYRHLALLCDTMTCRGHLMAITRHGINRQDTGPLMKCSFEETVDVLMEASSHGECDPMKGVSEN</sequence>
<dbReference type="SUPFAM" id="SSF64484">
    <property type="entry name" value="beta and beta-prime subunits of DNA dependent RNA-polymerase"/>
    <property type="match status" value="1"/>
</dbReference>
<dbReference type="InterPro" id="IPR045867">
    <property type="entry name" value="DNA-dir_RpoC_beta_prime"/>
</dbReference>
<dbReference type="GO" id="GO:0003899">
    <property type="term" value="F:DNA-directed RNA polymerase activity"/>
    <property type="evidence" value="ECO:0007669"/>
    <property type="project" value="UniProtKB-EC"/>
</dbReference>
<evidence type="ECO:0000313" key="8">
    <source>
        <dbReference type="Proteomes" id="UP000694701"/>
    </source>
</evidence>
<keyword evidence="5" id="KW-0804">Transcription</keyword>
<dbReference type="Pfam" id="PF04998">
    <property type="entry name" value="RNA_pol_Rpb1_5"/>
    <property type="match status" value="1"/>
</dbReference>
<dbReference type="AlphaFoldDB" id="A0A8C2FJ88"/>
<evidence type="ECO:0000259" key="6">
    <source>
        <dbReference type="Pfam" id="PF04998"/>
    </source>
</evidence>
<dbReference type="InterPro" id="IPR007081">
    <property type="entry name" value="RNA_pol_Rpb1_5"/>
</dbReference>
<dbReference type="PANTHER" id="PTHR19376">
    <property type="entry name" value="DNA-DIRECTED RNA POLYMERASE"/>
    <property type="match status" value="1"/>
</dbReference>
<keyword evidence="2" id="KW-0240">DNA-directed RNA polymerase</keyword>
<evidence type="ECO:0000256" key="2">
    <source>
        <dbReference type="ARBA" id="ARBA00022478"/>
    </source>
</evidence>
<dbReference type="GO" id="GO:0003677">
    <property type="term" value="F:DNA binding"/>
    <property type="evidence" value="ECO:0007669"/>
    <property type="project" value="InterPro"/>
</dbReference>
<dbReference type="GO" id="GO:0005665">
    <property type="term" value="C:RNA polymerase II, core complex"/>
    <property type="evidence" value="ECO:0007669"/>
    <property type="project" value="TreeGrafter"/>
</dbReference>
<evidence type="ECO:0000256" key="1">
    <source>
        <dbReference type="ARBA" id="ARBA00012418"/>
    </source>
</evidence>
<keyword evidence="3" id="KW-0808">Transferase</keyword>
<dbReference type="EC" id="2.7.7.6" evidence="1"/>
<feature type="domain" description="RNA polymerase Rpb1" evidence="6">
    <location>
        <begin position="39"/>
        <end position="128"/>
    </location>
</feature>
<reference evidence="7" key="1">
    <citation type="submission" date="2025-08" db="UniProtKB">
        <authorList>
            <consortium name="Ensembl"/>
        </authorList>
    </citation>
    <scope>IDENTIFICATION</scope>
</reference>
<dbReference type="PANTHER" id="PTHR19376:SF37">
    <property type="entry name" value="DNA-DIRECTED RNA POLYMERASE II SUBUNIT RPB1"/>
    <property type="match status" value="1"/>
</dbReference>
<keyword evidence="4" id="KW-0548">Nucleotidyltransferase</keyword>
<dbReference type="Ensembl" id="ENSCCRT00020059343.1">
    <property type="protein sequence ID" value="ENSCCRP00020054212.1"/>
    <property type="gene ID" value="ENSCCRG00020024676.1"/>
</dbReference>
<protein>
    <recommendedName>
        <fullName evidence="1">DNA-directed RNA polymerase</fullName>
        <ecNumber evidence="1">2.7.7.6</ecNumber>
    </recommendedName>
</protein>
<evidence type="ECO:0000256" key="5">
    <source>
        <dbReference type="ARBA" id="ARBA00023163"/>
    </source>
</evidence>
<evidence type="ECO:0000313" key="7">
    <source>
        <dbReference type="Ensembl" id="ENSCCRP00020054212.1"/>
    </source>
</evidence>
<name>A0A8C2FJ88_CYPCA</name>
<dbReference type="GO" id="GO:0006351">
    <property type="term" value="P:DNA-templated transcription"/>
    <property type="evidence" value="ECO:0007669"/>
    <property type="project" value="InterPro"/>
</dbReference>
<dbReference type="Proteomes" id="UP000694701">
    <property type="component" value="Unplaced"/>
</dbReference>
<organism evidence="7 8">
    <name type="scientific">Cyprinus carpio</name>
    <name type="common">Common carp</name>
    <dbReference type="NCBI Taxonomy" id="7962"/>
    <lineage>
        <taxon>Eukaryota</taxon>
        <taxon>Metazoa</taxon>
        <taxon>Chordata</taxon>
        <taxon>Craniata</taxon>
        <taxon>Vertebrata</taxon>
        <taxon>Euteleostomi</taxon>
        <taxon>Actinopterygii</taxon>
        <taxon>Neopterygii</taxon>
        <taxon>Teleostei</taxon>
        <taxon>Ostariophysi</taxon>
        <taxon>Cypriniformes</taxon>
        <taxon>Cyprinidae</taxon>
        <taxon>Cyprininae</taxon>
        <taxon>Cyprinus</taxon>
    </lineage>
</organism>
<accession>A0A8C2FJ88</accession>